<evidence type="ECO:0000256" key="1">
    <source>
        <dbReference type="ARBA" id="ARBA00004651"/>
    </source>
</evidence>
<dbReference type="Ensembl" id="ENSPMRT00000033217.1">
    <property type="protein sequence ID" value="ENSPMRP00000031318.1"/>
    <property type="gene ID" value="ENSPMRG00000020297.1"/>
</dbReference>
<evidence type="ECO:0000256" key="9">
    <source>
        <dbReference type="ARBA" id="ARBA00023170"/>
    </source>
</evidence>
<protein>
    <submittedName>
        <fullName evidence="14">Vomeronasal type-2 receptor 26-like</fullName>
    </submittedName>
</protein>
<keyword evidence="6 12" id="KW-1133">Transmembrane helix</keyword>
<feature type="transmembrane region" description="Helical" evidence="12">
    <location>
        <begin position="323"/>
        <end position="343"/>
    </location>
</feature>
<dbReference type="GO" id="GO:0004930">
    <property type="term" value="F:G protein-coupled receptor activity"/>
    <property type="evidence" value="ECO:0007669"/>
    <property type="project" value="UniProtKB-KW"/>
</dbReference>
<dbReference type="Pfam" id="PF00003">
    <property type="entry name" value="7tm_3"/>
    <property type="match status" value="1"/>
</dbReference>
<keyword evidence="7" id="KW-0297">G-protein coupled receptor</keyword>
<feature type="transmembrane region" description="Helical" evidence="12">
    <location>
        <begin position="244"/>
        <end position="262"/>
    </location>
</feature>
<dbReference type="GeneTree" id="ENSGT00950000182788"/>
<keyword evidence="9" id="KW-0675">Receptor</keyword>
<dbReference type="FunFam" id="2.10.50.30:FF:000002">
    <property type="entry name" value="Vomeronasal 2 receptor, h1"/>
    <property type="match status" value="1"/>
</dbReference>
<keyword evidence="11" id="KW-0807">Transducer</keyword>
<comment type="similarity">
    <text evidence="2">Belongs to the G-protein coupled receptor 3 family.</text>
</comment>
<dbReference type="InterPro" id="IPR017978">
    <property type="entry name" value="GPCR_3_C"/>
</dbReference>
<dbReference type="InterPro" id="IPR011500">
    <property type="entry name" value="GPCR_3_9-Cys_dom"/>
</dbReference>
<evidence type="ECO:0000256" key="6">
    <source>
        <dbReference type="ARBA" id="ARBA00022989"/>
    </source>
</evidence>
<keyword evidence="15" id="KW-1185">Reference proteome</keyword>
<keyword evidence="5" id="KW-0732">Signal</keyword>
<reference evidence="14" key="2">
    <citation type="submission" date="2025-05" db="UniProtKB">
        <authorList>
            <consortium name="Ensembl"/>
        </authorList>
    </citation>
    <scope>IDENTIFICATION</scope>
</reference>
<dbReference type="PRINTS" id="PR00248">
    <property type="entry name" value="GPCRMGR"/>
</dbReference>
<evidence type="ECO:0000259" key="13">
    <source>
        <dbReference type="PROSITE" id="PS50259"/>
    </source>
</evidence>
<dbReference type="Ensembl" id="ENSPMRT00000033215.1">
    <property type="protein sequence ID" value="ENSPMRP00000031316.1"/>
    <property type="gene ID" value="ENSPMRG00000020297.1"/>
</dbReference>
<evidence type="ECO:0000313" key="15">
    <source>
        <dbReference type="Proteomes" id="UP000472272"/>
    </source>
</evidence>
<name>A0A670K1B8_PODMU</name>
<dbReference type="PRINTS" id="PR01535">
    <property type="entry name" value="VOMERONASL2R"/>
</dbReference>
<evidence type="ECO:0000256" key="10">
    <source>
        <dbReference type="ARBA" id="ARBA00023180"/>
    </source>
</evidence>
<dbReference type="PROSITE" id="PS50259">
    <property type="entry name" value="G_PROTEIN_RECEP_F3_4"/>
    <property type="match status" value="1"/>
</dbReference>
<reference evidence="14 15" key="1">
    <citation type="journal article" date="2019" name="Proc. Natl. Acad. Sci. U.S.A.">
        <title>Regulatory changes in pterin and carotenoid genes underlie balanced color polymorphisms in the wall lizard.</title>
        <authorList>
            <person name="Andrade P."/>
            <person name="Pinho C."/>
            <person name="Perez I de Lanuza G."/>
            <person name="Afonso S."/>
            <person name="Brejcha J."/>
            <person name="Rubin C.J."/>
            <person name="Wallerman O."/>
            <person name="Pereira P."/>
            <person name="Sabatino S.J."/>
            <person name="Bellati A."/>
            <person name="Pellitteri-Rosa D."/>
            <person name="Bosakova Z."/>
            <person name="Bunikis I."/>
            <person name="Carretero M.A."/>
            <person name="Feiner N."/>
            <person name="Marsik P."/>
            <person name="Pauperio F."/>
            <person name="Salvi D."/>
            <person name="Soler L."/>
            <person name="While G.M."/>
            <person name="Uller T."/>
            <person name="Font E."/>
            <person name="Andersson L."/>
            <person name="Carneiro M."/>
        </authorList>
    </citation>
    <scope>NUCLEOTIDE SEQUENCE</scope>
</reference>
<dbReference type="Proteomes" id="UP000472272">
    <property type="component" value="Chromosome 13"/>
</dbReference>
<dbReference type="PROSITE" id="PS00981">
    <property type="entry name" value="G_PROTEIN_RECEP_F3_3"/>
    <property type="match status" value="1"/>
</dbReference>
<dbReference type="AlphaFoldDB" id="A0A670K1B8"/>
<evidence type="ECO:0000256" key="7">
    <source>
        <dbReference type="ARBA" id="ARBA00023040"/>
    </source>
</evidence>
<dbReference type="GO" id="GO:0005886">
    <property type="term" value="C:plasma membrane"/>
    <property type="evidence" value="ECO:0007669"/>
    <property type="project" value="UniProtKB-SubCell"/>
</dbReference>
<evidence type="ECO:0000256" key="3">
    <source>
        <dbReference type="ARBA" id="ARBA00022475"/>
    </source>
</evidence>
<organism evidence="14 15">
    <name type="scientific">Podarcis muralis</name>
    <name type="common">Wall lizard</name>
    <name type="synonym">Lacerta muralis</name>
    <dbReference type="NCBI Taxonomy" id="64176"/>
    <lineage>
        <taxon>Eukaryota</taxon>
        <taxon>Metazoa</taxon>
        <taxon>Chordata</taxon>
        <taxon>Craniata</taxon>
        <taxon>Vertebrata</taxon>
        <taxon>Euteleostomi</taxon>
        <taxon>Lepidosauria</taxon>
        <taxon>Squamata</taxon>
        <taxon>Bifurcata</taxon>
        <taxon>Unidentata</taxon>
        <taxon>Episquamata</taxon>
        <taxon>Laterata</taxon>
        <taxon>Lacertibaenia</taxon>
        <taxon>Lacertidae</taxon>
        <taxon>Podarcis</taxon>
    </lineage>
</organism>
<evidence type="ECO:0000256" key="5">
    <source>
        <dbReference type="ARBA" id="ARBA00022729"/>
    </source>
</evidence>
<dbReference type="InterPro" id="IPR038550">
    <property type="entry name" value="GPCR_3_9-Cys_sf"/>
</dbReference>
<dbReference type="PANTHER" id="PTHR24061:SF599">
    <property type="entry name" value="G-PROTEIN COUPLED RECEPTORS FAMILY 3 PROFILE DOMAIN-CONTAINING PROTEIN"/>
    <property type="match status" value="1"/>
</dbReference>
<evidence type="ECO:0000256" key="4">
    <source>
        <dbReference type="ARBA" id="ARBA00022692"/>
    </source>
</evidence>
<comment type="subcellular location">
    <subcellularLocation>
        <location evidence="1">Cell membrane</location>
        <topology evidence="1">Multi-pass membrane protein</topology>
    </subcellularLocation>
</comment>
<keyword evidence="4 12" id="KW-0812">Transmembrane</keyword>
<accession>A0A670K1B8</accession>
<keyword evidence="8 12" id="KW-0472">Membrane</keyword>
<proteinExistence type="inferred from homology"/>
<dbReference type="InterPro" id="IPR004073">
    <property type="entry name" value="GPCR_3_vmron_rcpt_2"/>
</dbReference>
<feature type="transmembrane region" description="Helical" evidence="12">
    <location>
        <begin position="166"/>
        <end position="187"/>
    </location>
</feature>
<dbReference type="InterPro" id="IPR000337">
    <property type="entry name" value="GPCR_3"/>
</dbReference>
<sequence>MMHFPTISSEQPSLAPQKELIVKIGRLDLQAPPGKELTIQDERIVWHRTFNQILPTSLCNDKCRPGYSRKKKEGEPFCCYECVPCPEGKISNQTDMDACTECPEDQYSNFHQNQCIPKVITYLSYEEPLGMTLALSALALALITALVIIIFVKHQNTPIVKANNRSVTYILLVSLLLCFLCCLLFIGKPGQLICLLRQTTFGIIFSLALSSLLAKTITVVLAFMATRPGSRMRKWMGKKLTNSIMFSGSFIQAGICTLWLSISPPYADTDMYSVNGEIIAECNEGSTVMFYSVLGYMFFLALVSFTVAYLARRLPDTFNEAKFITFSMMVFCSVWLSFVPAYLSTKGKYMVAVEIFSILSSSAGLLFC</sequence>
<feature type="domain" description="G-protein coupled receptors family 3 profile" evidence="13">
    <location>
        <begin position="129"/>
        <end position="368"/>
    </location>
</feature>
<evidence type="ECO:0000313" key="14">
    <source>
        <dbReference type="Ensembl" id="ENSPMRP00000031318.1"/>
    </source>
</evidence>
<dbReference type="Gene3D" id="2.10.50.30">
    <property type="entry name" value="GPCR, family 3, nine cysteines domain"/>
    <property type="match status" value="1"/>
</dbReference>
<gene>
    <name evidence="14" type="primary">LOC114582478</name>
</gene>
<feature type="transmembrane region" description="Helical" evidence="12">
    <location>
        <begin position="349"/>
        <end position="367"/>
    </location>
</feature>
<dbReference type="InterPro" id="IPR000068">
    <property type="entry name" value="GPCR_3_Ca_sens_rcpt-rel"/>
</dbReference>
<keyword evidence="10" id="KW-0325">Glycoprotein</keyword>
<dbReference type="Pfam" id="PF07562">
    <property type="entry name" value="NCD3G"/>
    <property type="match status" value="1"/>
</dbReference>
<evidence type="ECO:0000256" key="8">
    <source>
        <dbReference type="ARBA" id="ARBA00023136"/>
    </source>
</evidence>
<dbReference type="InterPro" id="IPR017979">
    <property type="entry name" value="GPCR_3_CS"/>
</dbReference>
<evidence type="ECO:0000256" key="11">
    <source>
        <dbReference type="ARBA" id="ARBA00023224"/>
    </source>
</evidence>
<keyword evidence="3" id="KW-1003">Cell membrane</keyword>
<feature type="transmembrane region" description="Helical" evidence="12">
    <location>
        <begin position="133"/>
        <end position="154"/>
    </location>
</feature>
<dbReference type="PANTHER" id="PTHR24061">
    <property type="entry name" value="CALCIUM-SENSING RECEPTOR-RELATED"/>
    <property type="match status" value="1"/>
</dbReference>
<evidence type="ECO:0000256" key="12">
    <source>
        <dbReference type="SAM" id="Phobius"/>
    </source>
</evidence>
<evidence type="ECO:0000256" key="2">
    <source>
        <dbReference type="ARBA" id="ARBA00007242"/>
    </source>
</evidence>
<feature type="transmembrane region" description="Helical" evidence="12">
    <location>
        <begin position="293"/>
        <end position="311"/>
    </location>
</feature>
<feature type="transmembrane region" description="Helical" evidence="12">
    <location>
        <begin position="199"/>
        <end position="223"/>
    </location>
</feature>